<dbReference type="AlphaFoldDB" id="A0A2P5VYX4"/>
<feature type="region of interest" description="Disordered" evidence="1">
    <location>
        <begin position="31"/>
        <end position="90"/>
    </location>
</feature>
<evidence type="ECO:0000313" key="3">
    <source>
        <dbReference type="Proteomes" id="UP000239757"/>
    </source>
</evidence>
<protein>
    <submittedName>
        <fullName evidence="2">Uncharacterized protein</fullName>
    </submittedName>
</protein>
<gene>
    <name evidence="2" type="ORF">GOBAR_AA36680</name>
</gene>
<accession>A0A2P5VYX4</accession>
<reference evidence="2 3" key="1">
    <citation type="submission" date="2015-01" db="EMBL/GenBank/DDBJ databases">
        <title>Genome of allotetraploid Gossypium barbadense reveals genomic plasticity and fiber elongation in cotton evolution.</title>
        <authorList>
            <person name="Chen X."/>
            <person name="Liu X."/>
            <person name="Zhao B."/>
            <person name="Zheng H."/>
            <person name="Hu Y."/>
            <person name="Lu G."/>
            <person name="Yang C."/>
            <person name="Chen J."/>
            <person name="Shan C."/>
            <person name="Zhang L."/>
            <person name="Zhou Y."/>
            <person name="Wang L."/>
            <person name="Guo W."/>
            <person name="Bai Y."/>
            <person name="Ruan J."/>
            <person name="Shangguan X."/>
            <person name="Mao Y."/>
            <person name="Jiang J."/>
            <person name="Zhu Y."/>
            <person name="Lei J."/>
            <person name="Kang H."/>
            <person name="Chen S."/>
            <person name="He X."/>
            <person name="Wang R."/>
            <person name="Wang Y."/>
            <person name="Chen J."/>
            <person name="Wang L."/>
            <person name="Yu S."/>
            <person name="Wang B."/>
            <person name="Wei J."/>
            <person name="Song S."/>
            <person name="Lu X."/>
            <person name="Gao Z."/>
            <person name="Gu W."/>
            <person name="Deng X."/>
            <person name="Ma D."/>
            <person name="Wang S."/>
            <person name="Liang W."/>
            <person name="Fang L."/>
            <person name="Cai C."/>
            <person name="Zhu X."/>
            <person name="Zhou B."/>
            <person name="Zhang Y."/>
            <person name="Chen Z."/>
            <person name="Xu S."/>
            <person name="Zhu R."/>
            <person name="Wang S."/>
            <person name="Zhang T."/>
            <person name="Zhao G."/>
        </authorList>
    </citation>
    <scope>NUCLEOTIDE SEQUENCE [LARGE SCALE GENOMIC DNA]</scope>
    <source>
        <strain evidence="3">cv. Xinhai21</strain>
        <tissue evidence="2">Leaf</tissue>
    </source>
</reference>
<evidence type="ECO:0000256" key="1">
    <source>
        <dbReference type="SAM" id="MobiDB-lite"/>
    </source>
</evidence>
<dbReference type="Proteomes" id="UP000239757">
    <property type="component" value="Unassembled WGS sequence"/>
</dbReference>
<name>A0A2P5VYX4_GOSBA</name>
<proteinExistence type="predicted"/>
<dbReference type="EMBL" id="KZ670046">
    <property type="protein sequence ID" value="PPR84031.1"/>
    <property type="molecule type" value="Genomic_DNA"/>
</dbReference>
<feature type="compositionally biased region" description="Basic and acidic residues" evidence="1">
    <location>
        <begin position="31"/>
        <end position="41"/>
    </location>
</feature>
<organism evidence="2 3">
    <name type="scientific">Gossypium barbadense</name>
    <name type="common">Sea Island cotton</name>
    <name type="synonym">Hibiscus barbadensis</name>
    <dbReference type="NCBI Taxonomy" id="3634"/>
    <lineage>
        <taxon>Eukaryota</taxon>
        <taxon>Viridiplantae</taxon>
        <taxon>Streptophyta</taxon>
        <taxon>Embryophyta</taxon>
        <taxon>Tracheophyta</taxon>
        <taxon>Spermatophyta</taxon>
        <taxon>Magnoliopsida</taxon>
        <taxon>eudicotyledons</taxon>
        <taxon>Gunneridae</taxon>
        <taxon>Pentapetalae</taxon>
        <taxon>rosids</taxon>
        <taxon>malvids</taxon>
        <taxon>Malvales</taxon>
        <taxon>Malvaceae</taxon>
        <taxon>Malvoideae</taxon>
        <taxon>Gossypium</taxon>
    </lineage>
</organism>
<sequence length="185" mass="21009">MQQGKTTQTNNSMPNAIKFLKEFLTNKWKLDEASHETRSKNTLEPYSSNDKRPIYEERRLQVKELDEWRTQKSRSHDKPKPVHDELNISPNQLKVGDKVLLDAADPRIATSEPNGKIPLTVLSISPYSTVKVFPEPHGQAHGHALDHAHTTGGNTAVRYSRVKTKPNFSQHGIRYVATTVRYSRG</sequence>
<feature type="compositionally biased region" description="Basic and acidic residues" evidence="1">
    <location>
        <begin position="49"/>
        <end position="86"/>
    </location>
</feature>
<evidence type="ECO:0000313" key="2">
    <source>
        <dbReference type="EMBL" id="PPR84031.1"/>
    </source>
</evidence>
<dbReference type="OrthoDB" id="1094981at2759"/>